<evidence type="ECO:0000313" key="1">
    <source>
        <dbReference type="EMBL" id="CCI49897.1"/>
    </source>
</evidence>
<dbReference type="EMBL" id="CAIX01000360">
    <property type="protein sequence ID" value="CCI49897.1"/>
    <property type="molecule type" value="Genomic_DNA"/>
</dbReference>
<gene>
    <name evidence="1" type="ORF">BN9_113710</name>
</gene>
<accession>A0A024GSK5</accession>
<name>A0A024GSK5_9STRA</name>
<organism evidence="1 2">
    <name type="scientific">Albugo candida</name>
    <dbReference type="NCBI Taxonomy" id="65357"/>
    <lineage>
        <taxon>Eukaryota</taxon>
        <taxon>Sar</taxon>
        <taxon>Stramenopiles</taxon>
        <taxon>Oomycota</taxon>
        <taxon>Peronosporomycetes</taxon>
        <taxon>Albuginales</taxon>
        <taxon>Albuginaceae</taxon>
        <taxon>Albugo</taxon>
    </lineage>
</organism>
<protein>
    <submittedName>
        <fullName evidence="1">Uncharacterized protein</fullName>
    </submittedName>
</protein>
<keyword evidence="2" id="KW-1185">Reference proteome</keyword>
<dbReference type="Proteomes" id="UP000053237">
    <property type="component" value="Unassembled WGS sequence"/>
</dbReference>
<comment type="caution">
    <text evidence="1">The sequence shown here is derived from an EMBL/GenBank/DDBJ whole genome shotgun (WGS) entry which is preliminary data.</text>
</comment>
<sequence length="161" mass="18338">MIRVCRDSKLIKRENLCEKVVETLSSHSLNETYRLEGIAAVKLSLYNTCIPSSSCGSFIITRFSEGKPRNRPTLSNSLIRMRPIPSAFPDDRHKSVTFQRVWRYFDTDQVHWLSPKSRYRRRGAKNMLSSSGCAMTISARGDVFVVDMGVREVVVLYASSI</sequence>
<proteinExistence type="predicted"/>
<dbReference type="InParanoid" id="A0A024GSK5"/>
<reference evidence="1 2" key="1">
    <citation type="submission" date="2012-05" db="EMBL/GenBank/DDBJ databases">
        <title>Recombination and specialization in a pathogen metapopulation.</title>
        <authorList>
            <person name="Gardiner A."/>
            <person name="Kemen E."/>
            <person name="Schultz-Larsen T."/>
            <person name="MacLean D."/>
            <person name="Van Oosterhout C."/>
            <person name="Jones J.D.G."/>
        </authorList>
    </citation>
    <scope>NUCLEOTIDE SEQUENCE [LARGE SCALE GENOMIC DNA]</scope>
    <source>
        <strain evidence="1 2">Ac Nc2</strain>
    </source>
</reference>
<evidence type="ECO:0000313" key="2">
    <source>
        <dbReference type="Proteomes" id="UP000053237"/>
    </source>
</evidence>
<dbReference type="AlphaFoldDB" id="A0A024GSK5"/>